<protein>
    <submittedName>
        <fullName evidence="1">Uncharacterized protein</fullName>
    </submittedName>
</protein>
<evidence type="ECO:0000313" key="1">
    <source>
        <dbReference type="EMBL" id="GBM13245.1"/>
    </source>
</evidence>
<dbReference type="AlphaFoldDB" id="A0A4Y2DCG6"/>
<dbReference type="EMBL" id="BGPR01165942">
    <property type="protein sequence ID" value="GBM13245.1"/>
    <property type="molecule type" value="Genomic_DNA"/>
</dbReference>
<name>A0A4Y2DCG6_ARAVE</name>
<evidence type="ECO:0000313" key="2">
    <source>
        <dbReference type="Proteomes" id="UP000499080"/>
    </source>
</evidence>
<comment type="caution">
    <text evidence="1">The sequence shown here is derived from an EMBL/GenBank/DDBJ whole genome shotgun (WGS) entry which is preliminary data.</text>
</comment>
<gene>
    <name evidence="1" type="ORF">AVEN_74355_1</name>
</gene>
<accession>A0A4Y2DCG6</accession>
<organism evidence="1 2">
    <name type="scientific">Araneus ventricosus</name>
    <name type="common">Orbweaver spider</name>
    <name type="synonym">Epeira ventricosa</name>
    <dbReference type="NCBI Taxonomy" id="182803"/>
    <lineage>
        <taxon>Eukaryota</taxon>
        <taxon>Metazoa</taxon>
        <taxon>Ecdysozoa</taxon>
        <taxon>Arthropoda</taxon>
        <taxon>Chelicerata</taxon>
        <taxon>Arachnida</taxon>
        <taxon>Araneae</taxon>
        <taxon>Araneomorphae</taxon>
        <taxon>Entelegynae</taxon>
        <taxon>Araneoidea</taxon>
        <taxon>Araneidae</taxon>
        <taxon>Araneus</taxon>
    </lineage>
</organism>
<sequence length="71" mass="7795">MRADCNAILKSPSVAYWQGLGRKAPDQKPYYNEDHTEEAKRPTVGLALKFGEGVPSQVSYSSSHQGSKLRG</sequence>
<reference evidence="1 2" key="1">
    <citation type="journal article" date="2019" name="Sci. Rep.">
        <title>Orb-weaving spider Araneus ventricosus genome elucidates the spidroin gene catalogue.</title>
        <authorList>
            <person name="Kono N."/>
            <person name="Nakamura H."/>
            <person name="Ohtoshi R."/>
            <person name="Moran D.A.P."/>
            <person name="Shinohara A."/>
            <person name="Yoshida Y."/>
            <person name="Fujiwara M."/>
            <person name="Mori M."/>
            <person name="Tomita M."/>
            <person name="Arakawa K."/>
        </authorList>
    </citation>
    <scope>NUCLEOTIDE SEQUENCE [LARGE SCALE GENOMIC DNA]</scope>
</reference>
<proteinExistence type="predicted"/>
<keyword evidence="2" id="KW-1185">Reference proteome</keyword>
<dbReference type="Proteomes" id="UP000499080">
    <property type="component" value="Unassembled WGS sequence"/>
</dbReference>